<dbReference type="AlphaFoldDB" id="A0A087ABT2"/>
<dbReference type="eggNOG" id="ENOG5030K6H">
    <property type="taxonomic scope" value="Bacteria"/>
</dbReference>
<protein>
    <submittedName>
        <fullName evidence="1">Uncharacterized protein</fullName>
    </submittedName>
</protein>
<name>A0A087ABT2_9BIFI</name>
<comment type="caution">
    <text evidence="1">The sequence shown here is derived from an EMBL/GenBank/DDBJ whole genome shotgun (WGS) entry which is preliminary data.</text>
</comment>
<sequence>MIPTIHIPSTGHPWSTVYAVAAADIPESWLLTGGLMVQLHAIMGGLTARPTTDADLLADLMTDRRGIARLRSILAARGFETQPGTLTGYTTRMSAPNGDVVDLLVADHLPKFLGNDATIAGTPVLSMPGGAQAVERSMQVGLIDDQSGTEVTIRIPDLLGALILKSAAYSADHAGYGERHLYDAALLASLIPDPDAELMRLHSGTDRKRIKLLRDQLTEDSPYWDNLDEPHRQDGLDAIETLATW</sequence>
<dbReference type="STRING" id="1437609.BCAL_0604"/>
<dbReference type="Proteomes" id="UP000029072">
    <property type="component" value="Unassembled WGS sequence"/>
</dbReference>
<dbReference type="RefSeq" id="WP_081887206.1">
    <property type="nucleotide sequence ID" value="NZ_JDUV01000004.1"/>
</dbReference>
<evidence type="ECO:0000313" key="2">
    <source>
        <dbReference type="Proteomes" id="UP000029072"/>
    </source>
</evidence>
<proteinExistence type="predicted"/>
<accession>A0A087ABT2</accession>
<organism evidence="1 2">
    <name type="scientific">Bifidobacterium callitrichos DSM 23973</name>
    <dbReference type="NCBI Taxonomy" id="1437609"/>
    <lineage>
        <taxon>Bacteria</taxon>
        <taxon>Bacillati</taxon>
        <taxon>Actinomycetota</taxon>
        <taxon>Actinomycetes</taxon>
        <taxon>Bifidobacteriales</taxon>
        <taxon>Bifidobacteriaceae</taxon>
        <taxon>Bifidobacterium</taxon>
    </lineage>
</organism>
<evidence type="ECO:0000313" key="1">
    <source>
        <dbReference type="EMBL" id="KFI56232.1"/>
    </source>
</evidence>
<reference evidence="1 2" key="1">
    <citation type="submission" date="2014-03" db="EMBL/GenBank/DDBJ databases">
        <title>Genomics of Bifidobacteria.</title>
        <authorList>
            <person name="Ventura M."/>
            <person name="Milani C."/>
            <person name="Lugli G.A."/>
        </authorList>
    </citation>
    <scope>NUCLEOTIDE SEQUENCE [LARGE SCALE GENOMIC DNA]</scope>
    <source>
        <strain evidence="1 2">DSM 23973</strain>
    </source>
</reference>
<dbReference type="EMBL" id="JGYS01000003">
    <property type="protein sequence ID" value="KFI56232.1"/>
    <property type="molecule type" value="Genomic_DNA"/>
</dbReference>
<gene>
    <name evidence="1" type="ORF">BCAL_0604</name>
</gene>